<evidence type="ECO:0000313" key="1">
    <source>
        <dbReference type="EMBL" id="KOB89260.1"/>
    </source>
</evidence>
<protein>
    <submittedName>
        <fullName evidence="1">Uncharacterized protein</fullName>
    </submittedName>
</protein>
<reference evidence="2" key="2">
    <citation type="submission" date="2006-09" db="EMBL/GenBank/DDBJ databases">
        <title>The genome sequence of Plasmodium falciparum Dd2.</title>
        <authorList>
            <consortium name="The Broad Institute Genome Sequencing Platform"/>
            <person name="Birren B."/>
            <person name="Lander E."/>
            <person name="Galagan J."/>
            <person name="Nusbaum C."/>
            <person name="Devon K."/>
            <person name="Henn M."/>
            <person name="Jaffe D."/>
            <person name="Butler J."/>
            <person name="Alvarez P."/>
            <person name="Gnerre S."/>
            <person name="Grabherr M."/>
            <person name="Kleber M."/>
            <person name="Mauceli E."/>
            <person name="Brockman W."/>
            <person name="MacCallum I.A."/>
            <person name="Rounsley S."/>
            <person name="Young S."/>
            <person name="LaButti K."/>
            <person name="Pushparaj V."/>
            <person name="DeCaprio D."/>
            <person name="Crawford M."/>
            <person name="Koehrsen M."/>
            <person name="Engels R."/>
            <person name="Montgomery P."/>
            <person name="Pearson M."/>
            <person name="Howarth C."/>
            <person name="Larson L."/>
            <person name="Luoma S."/>
            <person name="White J."/>
            <person name="Kodira C."/>
            <person name="Zeng Q."/>
            <person name="O'Leary S."/>
            <person name="Yandava C."/>
            <person name="Alvarado L."/>
            <person name="Wirth D."/>
            <person name="Volkman S."/>
            <person name="Hartl D."/>
        </authorList>
    </citation>
    <scope>NUCLEOTIDE SEQUENCE [LARGE SCALE GENOMIC DNA]</scope>
</reference>
<evidence type="ECO:0000313" key="2">
    <source>
        <dbReference type="Proteomes" id="UP000054282"/>
    </source>
</evidence>
<dbReference type="KEGG" id="pfd:PFDG_04808"/>
<reference evidence="2" key="1">
    <citation type="submission" date="2006-09" db="EMBL/GenBank/DDBJ databases">
        <title>Annotation of Plasmodium falciparum Dd2.</title>
        <authorList>
            <consortium name="The Broad Institute Genome Sequencing Platform"/>
            <person name="Volkman S.K."/>
            <person name="Neafsey D.E."/>
            <person name="Dash A.P."/>
            <person name="Chitnis C.E."/>
            <person name="Hartl D.L."/>
            <person name="Young S.K."/>
            <person name="Zeng Q."/>
            <person name="Koehrsen M."/>
            <person name="Alvarado L."/>
            <person name="Berlin A."/>
            <person name="Borenstein D."/>
            <person name="Chapman S.B."/>
            <person name="Chen Z."/>
            <person name="Engels R."/>
            <person name="Freedman E."/>
            <person name="Gellesch M."/>
            <person name="Goldberg J."/>
            <person name="Griggs A."/>
            <person name="Gujja S."/>
            <person name="Heilman E.R."/>
            <person name="Heiman D.I."/>
            <person name="Howarth C."/>
            <person name="Jen D."/>
            <person name="Larson L."/>
            <person name="Mehta T."/>
            <person name="Neiman D."/>
            <person name="Park D."/>
            <person name="Pearson M."/>
            <person name="Roberts A."/>
            <person name="Saif S."/>
            <person name="Shea T."/>
            <person name="Shenoy N."/>
            <person name="Sisk P."/>
            <person name="Stolte C."/>
            <person name="Sykes S."/>
            <person name="Walk T."/>
            <person name="White J."/>
            <person name="Yandava C."/>
            <person name="Haas B."/>
            <person name="Henn M.R."/>
            <person name="Nusbaum C."/>
            <person name="Birren B."/>
        </authorList>
    </citation>
    <scope>NUCLEOTIDE SEQUENCE [LARGE SCALE GENOMIC DNA]</scope>
</reference>
<dbReference type="AlphaFoldDB" id="A0A0L7M9J4"/>
<name>A0A0L7M9J4_PLAF4</name>
<organism evidence="1 2">
    <name type="scientific">Plasmodium falciparum (isolate Dd2)</name>
    <dbReference type="NCBI Taxonomy" id="57267"/>
    <lineage>
        <taxon>Eukaryota</taxon>
        <taxon>Sar</taxon>
        <taxon>Alveolata</taxon>
        <taxon>Apicomplexa</taxon>
        <taxon>Aconoidasida</taxon>
        <taxon>Haemosporida</taxon>
        <taxon>Plasmodiidae</taxon>
        <taxon>Plasmodium</taxon>
        <taxon>Plasmodium (Laverania)</taxon>
    </lineage>
</organism>
<accession>A0A0L7M9J4</accession>
<dbReference type="Proteomes" id="UP000054282">
    <property type="component" value="Unassembled WGS sequence"/>
</dbReference>
<gene>
    <name evidence="1" type="ORF">PFDG_04808</name>
</gene>
<sequence length="184" mass="21735">MSFVKGAIHVSILNNYMDFYKESTVDKIETSFSIRNNNESNTKNNEKRKSSLCIMNDEEKMKNKISKCIKNNNLYKNKKKRRKEKNIISNKSRSKKFLKFNIKGKDKKNNINSNIYNNANNNKLKIKNKNNNNNNNNKINRCCRNVYKGSTNKRNSKLLLNGEIKHDEIFHTNIDNSFILYEQK</sequence>
<proteinExistence type="predicted"/>
<dbReference type="EMBL" id="GG702096">
    <property type="protein sequence ID" value="KOB89260.1"/>
    <property type="molecule type" value="Genomic_DNA"/>
</dbReference>